<evidence type="ECO:0000313" key="2">
    <source>
        <dbReference type="Proteomes" id="UP000677537"/>
    </source>
</evidence>
<evidence type="ECO:0000313" key="1">
    <source>
        <dbReference type="EMBL" id="MBP0491570.1"/>
    </source>
</evidence>
<protein>
    <submittedName>
        <fullName evidence="1">Uncharacterized protein</fullName>
    </submittedName>
</protein>
<proteinExistence type="predicted"/>
<dbReference type="AlphaFoldDB" id="A0A940MXJ0"/>
<keyword evidence="2" id="KW-1185">Reference proteome</keyword>
<comment type="caution">
    <text evidence="1">The sequence shown here is derived from an EMBL/GenBank/DDBJ whole genome shotgun (WGS) entry which is preliminary data.</text>
</comment>
<dbReference type="RefSeq" id="WP_209370105.1">
    <property type="nucleotide sequence ID" value="NZ_JAGIZA010000001.1"/>
</dbReference>
<sequence>MALVLVPVPLGGVRRLRAVLESLARSRGAGGLPAAPGSLAVLILAAEPEALSVAEQLAPDYPFPLHVEDGLGDAVLAVRQAAAWAATLGVPGVPILLTTTGEPVPPRWAYSLLAALRDGADLVTRRAGFLERLLAGVRLPVALSLRAQTAMERWSSGRGRLGAGAAWTERDSPWRRPDAAGLRTVPA</sequence>
<dbReference type="Proteomes" id="UP000677537">
    <property type="component" value="Unassembled WGS sequence"/>
</dbReference>
<organism evidence="1 2">
    <name type="scientific">Roseomonas indoligenes</name>
    <dbReference type="NCBI Taxonomy" id="2820811"/>
    <lineage>
        <taxon>Bacteria</taxon>
        <taxon>Pseudomonadati</taxon>
        <taxon>Pseudomonadota</taxon>
        <taxon>Alphaproteobacteria</taxon>
        <taxon>Acetobacterales</taxon>
        <taxon>Roseomonadaceae</taxon>
        <taxon>Roseomonas</taxon>
    </lineage>
</organism>
<gene>
    <name evidence="1" type="ORF">J5Y10_02115</name>
</gene>
<reference evidence="1" key="1">
    <citation type="submission" date="2021-03" db="EMBL/GenBank/DDBJ databases">
        <authorList>
            <person name="So Y."/>
        </authorList>
    </citation>
    <scope>NUCLEOTIDE SEQUENCE</scope>
    <source>
        <strain evidence="1">SG15</strain>
    </source>
</reference>
<accession>A0A940MXJ0</accession>
<name>A0A940MXJ0_9PROT</name>
<dbReference type="EMBL" id="JAGIZA010000001">
    <property type="protein sequence ID" value="MBP0491570.1"/>
    <property type="molecule type" value="Genomic_DNA"/>
</dbReference>